<dbReference type="EMBL" id="CP011309">
    <property type="protein sequence ID" value="AKF27269.1"/>
    <property type="molecule type" value="Genomic_DNA"/>
</dbReference>
<dbReference type="GO" id="GO:0005829">
    <property type="term" value="C:cytosol"/>
    <property type="evidence" value="ECO:0007669"/>
    <property type="project" value="TreeGrafter"/>
</dbReference>
<dbReference type="Pfam" id="PF05025">
    <property type="entry name" value="RbsD_FucU"/>
    <property type="match status" value="1"/>
</dbReference>
<dbReference type="GO" id="GO:0048029">
    <property type="term" value="F:monosaccharide binding"/>
    <property type="evidence" value="ECO:0007669"/>
    <property type="project" value="InterPro"/>
</dbReference>
<keyword evidence="4" id="KW-0413">Isomerase</keyword>
<evidence type="ECO:0000256" key="4">
    <source>
        <dbReference type="ARBA" id="ARBA00023235"/>
    </source>
</evidence>
<dbReference type="NCBIfam" id="NF008761">
    <property type="entry name" value="PRK11797.1"/>
    <property type="match status" value="1"/>
</dbReference>
<dbReference type="RefSeq" id="WP_044394345.1">
    <property type="nucleotide sequence ID" value="NZ_CP011309.1"/>
</dbReference>
<evidence type="ECO:0000256" key="1">
    <source>
        <dbReference type="ARBA" id="ARBA00000223"/>
    </source>
</evidence>
<keyword evidence="5" id="KW-0119">Carbohydrate metabolism</keyword>
<comment type="catalytic activity">
    <reaction evidence="1">
        <text>beta-D-ribopyranose = beta-D-ribofuranose</text>
        <dbReference type="Rhea" id="RHEA:25432"/>
        <dbReference type="ChEBI" id="CHEBI:27476"/>
        <dbReference type="ChEBI" id="CHEBI:47002"/>
        <dbReference type="EC" id="5.4.99.62"/>
    </reaction>
</comment>
<dbReference type="InterPro" id="IPR023750">
    <property type="entry name" value="RbsD-like_sf"/>
</dbReference>
<dbReference type="AlphaFoldDB" id="A0A0F6SR35"/>
<dbReference type="EC" id="5.4.99.62" evidence="2"/>
<sequence>MARLGHTDTWAVADCGLPIPEHVEIIDLALVFGIPTFEQVLNALKPEVVVEGAVIAEGTPERIREMVDTDVEVVTHEELKAQLAGCAFVIRTGETTAYANVIFKSGVAF</sequence>
<evidence type="ECO:0000256" key="5">
    <source>
        <dbReference type="ARBA" id="ARBA00023277"/>
    </source>
</evidence>
<reference evidence="6 7" key="1">
    <citation type="submission" date="2015-04" db="EMBL/GenBank/DDBJ databases">
        <title>Complete Genome Sequence of Brevibacterium flavum ATCC 15168.</title>
        <authorList>
            <person name="Ahn J."/>
            <person name="Park G."/>
            <person name="Jeon W."/>
            <person name="Jang Y."/>
            <person name="Jang M."/>
            <person name="Lee H."/>
            <person name="Lee H."/>
        </authorList>
    </citation>
    <scope>NUCLEOTIDE SEQUENCE [LARGE SCALE GENOMIC DNA]</scope>
    <source>
        <strain evidence="6 7">ATCC 15168</strain>
    </source>
</reference>
<evidence type="ECO:0000313" key="7">
    <source>
        <dbReference type="Proteomes" id="UP000034037"/>
    </source>
</evidence>
<proteinExistence type="predicted"/>
<evidence type="ECO:0000313" key="6">
    <source>
        <dbReference type="EMBL" id="AKF27269.1"/>
    </source>
</evidence>
<dbReference type="Gene3D" id="3.40.1650.10">
    <property type="entry name" value="RbsD-like domain"/>
    <property type="match status" value="1"/>
</dbReference>
<gene>
    <name evidence="6" type="ORF">YH66_06715</name>
</gene>
<accession>A0A0F6SR35</accession>
<dbReference type="PATRIC" id="fig|92706.3.peg.1394"/>
<dbReference type="Proteomes" id="UP000034037">
    <property type="component" value="Chromosome"/>
</dbReference>
<evidence type="ECO:0000256" key="2">
    <source>
        <dbReference type="ARBA" id="ARBA00012862"/>
    </source>
</evidence>
<dbReference type="SUPFAM" id="SSF102546">
    <property type="entry name" value="RbsD-like"/>
    <property type="match status" value="1"/>
</dbReference>
<name>A0A0F6SR35_9CORY</name>
<dbReference type="GO" id="GO:0062193">
    <property type="term" value="F:D-ribose pyranase activity"/>
    <property type="evidence" value="ECO:0007669"/>
    <property type="project" value="UniProtKB-EC"/>
</dbReference>
<dbReference type="PANTHER" id="PTHR37831">
    <property type="entry name" value="D-RIBOSE PYRANASE"/>
    <property type="match status" value="1"/>
</dbReference>
<dbReference type="InterPro" id="IPR007721">
    <property type="entry name" value="RbsD_FucU"/>
</dbReference>
<keyword evidence="7" id="KW-1185">Reference proteome</keyword>
<evidence type="ECO:0000256" key="3">
    <source>
        <dbReference type="ARBA" id="ARBA00022490"/>
    </source>
</evidence>
<dbReference type="InterPro" id="IPR023064">
    <property type="entry name" value="D-ribose_pyranase"/>
</dbReference>
<protein>
    <recommendedName>
        <fullName evidence="2">D-ribose pyranase</fullName>
        <ecNumber evidence="2">5.4.99.62</ecNumber>
    </recommendedName>
</protein>
<dbReference type="GO" id="GO:0019303">
    <property type="term" value="P:D-ribose catabolic process"/>
    <property type="evidence" value="ECO:0007669"/>
    <property type="project" value="TreeGrafter"/>
</dbReference>
<keyword evidence="3" id="KW-0963">Cytoplasm</keyword>
<dbReference type="GO" id="GO:0016872">
    <property type="term" value="F:intramolecular lyase activity"/>
    <property type="evidence" value="ECO:0007669"/>
    <property type="project" value="InterPro"/>
</dbReference>
<dbReference type="PANTHER" id="PTHR37831:SF1">
    <property type="entry name" value="D-RIBOSE PYRANASE"/>
    <property type="match status" value="1"/>
</dbReference>
<organism evidence="6 7">
    <name type="scientific">[Brevibacterium] flavum</name>
    <dbReference type="NCBI Taxonomy" id="92706"/>
    <lineage>
        <taxon>Bacteria</taxon>
        <taxon>Bacillati</taxon>
        <taxon>Actinomycetota</taxon>
        <taxon>Actinomycetes</taxon>
        <taxon>Mycobacteriales</taxon>
        <taxon>Corynebacteriaceae</taxon>
        <taxon>Corynebacterium</taxon>
    </lineage>
</organism>
<dbReference type="HOGENOM" id="CLU_135498_0_0_11"/>